<comment type="caution">
    <text evidence="1">The sequence shown here is derived from an EMBL/GenBank/DDBJ whole genome shotgun (WGS) entry which is preliminary data.</text>
</comment>
<protein>
    <submittedName>
        <fullName evidence="1">Uncharacterized protein</fullName>
    </submittedName>
</protein>
<accession>A0ABR1AMQ9</accession>
<gene>
    <name evidence="1" type="ORF">RUM44_002153</name>
</gene>
<keyword evidence="2" id="KW-1185">Reference proteome</keyword>
<dbReference type="Proteomes" id="UP001359485">
    <property type="component" value="Unassembled WGS sequence"/>
</dbReference>
<dbReference type="EMBL" id="JAWJWF010000047">
    <property type="protein sequence ID" value="KAK6622342.1"/>
    <property type="molecule type" value="Genomic_DNA"/>
</dbReference>
<name>A0ABR1AMQ9_POLSC</name>
<organism evidence="1 2">
    <name type="scientific">Polyplax serrata</name>
    <name type="common">Common mouse louse</name>
    <dbReference type="NCBI Taxonomy" id="468196"/>
    <lineage>
        <taxon>Eukaryota</taxon>
        <taxon>Metazoa</taxon>
        <taxon>Ecdysozoa</taxon>
        <taxon>Arthropoda</taxon>
        <taxon>Hexapoda</taxon>
        <taxon>Insecta</taxon>
        <taxon>Pterygota</taxon>
        <taxon>Neoptera</taxon>
        <taxon>Paraneoptera</taxon>
        <taxon>Psocodea</taxon>
        <taxon>Troctomorpha</taxon>
        <taxon>Phthiraptera</taxon>
        <taxon>Anoplura</taxon>
        <taxon>Polyplacidae</taxon>
        <taxon>Polyplax</taxon>
    </lineage>
</organism>
<evidence type="ECO:0000313" key="1">
    <source>
        <dbReference type="EMBL" id="KAK6622342.1"/>
    </source>
</evidence>
<reference evidence="1 2" key="1">
    <citation type="submission" date="2023-09" db="EMBL/GenBank/DDBJ databases">
        <title>Genomes of two closely related lineages of the louse Polyplax serrata with different host specificities.</title>
        <authorList>
            <person name="Martinu J."/>
            <person name="Tarabai H."/>
            <person name="Stefka J."/>
            <person name="Hypsa V."/>
        </authorList>
    </citation>
    <scope>NUCLEOTIDE SEQUENCE [LARGE SCALE GENOMIC DNA]</scope>
    <source>
        <strain evidence="1">98ZLc_SE</strain>
    </source>
</reference>
<sequence length="131" mass="15197">MSYNNELMENLCRVEELTPEKGFQGKPCQREGKGRRCWECAIEPVARSPFFSNPSNDSKSSFPEKKKKFGRAVCEEQKKTVKVEAERKRKDKSQMQISHEAFKRDVSVMYKSKRLSDRKKSLYSITAHSVA</sequence>
<evidence type="ECO:0000313" key="2">
    <source>
        <dbReference type="Proteomes" id="UP001359485"/>
    </source>
</evidence>
<proteinExistence type="predicted"/>